<feature type="non-terminal residue" evidence="7">
    <location>
        <position position="265"/>
    </location>
</feature>
<dbReference type="AlphaFoldDB" id="A0A7T8HJP9"/>
<feature type="transmembrane region" description="Helical" evidence="5">
    <location>
        <begin position="166"/>
        <end position="186"/>
    </location>
</feature>
<evidence type="ECO:0000256" key="4">
    <source>
        <dbReference type="ARBA" id="ARBA00023136"/>
    </source>
</evidence>
<feature type="domain" description="Amino acid permease/ SLC12A" evidence="6">
    <location>
        <begin position="67"/>
        <end position="192"/>
    </location>
</feature>
<sequence length="265" mass="29106">FGGSIGVLFYAANIGSSALYAVACTECLISSFGAESGTFATVLPEEFWYKVLYRVLISLLNFSIFLLSVIFCTLTVLVSFFSDSVIVVPFNGTSQGTFTGLLAENWSFVDFEKHLYPTYSRDCNDEDKPVSFAIVFAVLFSGVTGIMAGANLSGDLRAPSKSIPKGTLLACFFTFLTYVVLFVFTAMTCDKELLLQDCAYMMEFNLWKPFVIIGNVLATFCASAHFKRHHVWNIPGVDIYGTVGNNPLLAVAITWLLSNIFSSLE</sequence>
<keyword evidence="4 5" id="KW-0472">Membrane</keyword>
<evidence type="ECO:0000256" key="3">
    <source>
        <dbReference type="ARBA" id="ARBA00022989"/>
    </source>
</evidence>
<evidence type="ECO:0000256" key="5">
    <source>
        <dbReference type="SAM" id="Phobius"/>
    </source>
</evidence>
<feature type="non-terminal residue" evidence="7">
    <location>
        <position position="1"/>
    </location>
</feature>
<feature type="transmembrane region" description="Helical" evidence="5">
    <location>
        <begin position="247"/>
        <end position="264"/>
    </location>
</feature>
<protein>
    <submittedName>
        <fullName evidence="7">Solute carrier family 12 member 9like</fullName>
    </submittedName>
</protein>
<reference evidence="8" key="1">
    <citation type="submission" date="2021-01" db="EMBL/GenBank/DDBJ databases">
        <title>Caligus Genome Assembly.</title>
        <authorList>
            <person name="Gallardo-Escarate C."/>
        </authorList>
    </citation>
    <scope>NUCLEOTIDE SEQUENCE [LARGE SCALE GENOMIC DNA]</scope>
</reference>
<feature type="transmembrane region" description="Helical" evidence="5">
    <location>
        <begin position="206"/>
        <end position="226"/>
    </location>
</feature>
<dbReference type="Gene3D" id="1.20.1740.10">
    <property type="entry name" value="Amino acid/polyamine transporter I"/>
    <property type="match status" value="1"/>
</dbReference>
<evidence type="ECO:0000313" key="8">
    <source>
        <dbReference type="Proteomes" id="UP000595437"/>
    </source>
</evidence>
<name>A0A7T8HJP9_CALRO</name>
<proteinExistence type="predicted"/>
<keyword evidence="2 5" id="KW-0812">Transmembrane</keyword>
<feature type="transmembrane region" description="Helical" evidence="5">
    <location>
        <begin position="59"/>
        <end position="81"/>
    </location>
</feature>
<dbReference type="Pfam" id="PF00324">
    <property type="entry name" value="AA_permease"/>
    <property type="match status" value="1"/>
</dbReference>
<accession>A0A7T8HJP9</accession>
<dbReference type="Proteomes" id="UP000595437">
    <property type="component" value="Chromosome 8"/>
</dbReference>
<dbReference type="EMBL" id="CP045897">
    <property type="protein sequence ID" value="QQP51288.1"/>
    <property type="molecule type" value="Genomic_DNA"/>
</dbReference>
<dbReference type="InterPro" id="IPR004842">
    <property type="entry name" value="SLC12A_fam"/>
</dbReference>
<evidence type="ECO:0000256" key="2">
    <source>
        <dbReference type="ARBA" id="ARBA00022692"/>
    </source>
</evidence>
<evidence type="ECO:0000256" key="1">
    <source>
        <dbReference type="ARBA" id="ARBA00004141"/>
    </source>
</evidence>
<organism evidence="7 8">
    <name type="scientific">Caligus rogercresseyi</name>
    <name type="common">Sea louse</name>
    <dbReference type="NCBI Taxonomy" id="217165"/>
    <lineage>
        <taxon>Eukaryota</taxon>
        <taxon>Metazoa</taxon>
        <taxon>Ecdysozoa</taxon>
        <taxon>Arthropoda</taxon>
        <taxon>Crustacea</taxon>
        <taxon>Multicrustacea</taxon>
        <taxon>Hexanauplia</taxon>
        <taxon>Copepoda</taxon>
        <taxon>Siphonostomatoida</taxon>
        <taxon>Caligidae</taxon>
        <taxon>Caligus</taxon>
    </lineage>
</organism>
<evidence type="ECO:0000313" key="7">
    <source>
        <dbReference type="EMBL" id="QQP51288.1"/>
    </source>
</evidence>
<keyword evidence="3 5" id="KW-1133">Transmembrane helix</keyword>
<dbReference type="PANTHER" id="PTHR11827:SF72">
    <property type="entry name" value="GH08340P"/>
    <property type="match status" value="1"/>
</dbReference>
<dbReference type="OrthoDB" id="2020542at2759"/>
<gene>
    <name evidence="7" type="ORF">FKW44_012608</name>
</gene>
<dbReference type="GO" id="GO:0016020">
    <property type="term" value="C:membrane"/>
    <property type="evidence" value="ECO:0007669"/>
    <property type="project" value="UniProtKB-SubCell"/>
</dbReference>
<keyword evidence="8" id="KW-1185">Reference proteome</keyword>
<dbReference type="GO" id="GO:0015379">
    <property type="term" value="F:potassium:chloride symporter activity"/>
    <property type="evidence" value="ECO:0007669"/>
    <property type="project" value="TreeGrafter"/>
</dbReference>
<dbReference type="InterPro" id="IPR004841">
    <property type="entry name" value="AA-permease/SLC12A_dom"/>
</dbReference>
<feature type="transmembrane region" description="Helical" evidence="5">
    <location>
        <begin position="130"/>
        <end position="154"/>
    </location>
</feature>
<evidence type="ECO:0000259" key="6">
    <source>
        <dbReference type="Pfam" id="PF00324"/>
    </source>
</evidence>
<dbReference type="GO" id="GO:0055064">
    <property type="term" value="P:chloride ion homeostasis"/>
    <property type="evidence" value="ECO:0007669"/>
    <property type="project" value="TreeGrafter"/>
</dbReference>
<comment type="subcellular location">
    <subcellularLocation>
        <location evidence="1">Membrane</location>
        <topology evidence="1">Multi-pass membrane protein</topology>
    </subcellularLocation>
</comment>
<dbReference type="GO" id="GO:0006884">
    <property type="term" value="P:cell volume homeostasis"/>
    <property type="evidence" value="ECO:0007669"/>
    <property type="project" value="TreeGrafter"/>
</dbReference>
<dbReference type="PANTHER" id="PTHR11827">
    <property type="entry name" value="SOLUTE CARRIER FAMILY 12, CATION COTRANSPORTERS"/>
    <property type="match status" value="1"/>
</dbReference>
<dbReference type="GO" id="GO:0055075">
    <property type="term" value="P:potassium ion homeostasis"/>
    <property type="evidence" value="ECO:0007669"/>
    <property type="project" value="TreeGrafter"/>
</dbReference>